<dbReference type="InterPro" id="IPR019734">
    <property type="entry name" value="TPR_rpt"/>
</dbReference>
<keyword evidence="3" id="KW-0812">Transmembrane</keyword>
<accession>A0A8D5FX15</accession>
<proteinExistence type="predicted"/>
<dbReference type="Proteomes" id="UP000826725">
    <property type="component" value="Chromosome"/>
</dbReference>
<feature type="region of interest" description="Disordered" evidence="2">
    <location>
        <begin position="79"/>
        <end position="109"/>
    </location>
</feature>
<keyword evidence="5" id="KW-1185">Reference proteome</keyword>
<organism evidence="4 5">
    <name type="scientific">Desulfomarina profundi</name>
    <dbReference type="NCBI Taxonomy" id="2772557"/>
    <lineage>
        <taxon>Bacteria</taxon>
        <taxon>Pseudomonadati</taxon>
        <taxon>Thermodesulfobacteriota</taxon>
        <taxon>Desulfobulbia</taxon>
        <taxon>Desulfobulbales</taxon>
        <taxon>Desulfobulbaceae</taxon>
        <taxon>Desulfomarina</taxon>
    </lineage>
</organism>
<sequence length="248" mass="28317">MSKLFEALQIIEQQSTPEPFTPGNNLAKKQSTRPFNTILLILIFLFVTGGVVLYSLDLHTGTFFRGDTSVPHLQENMVQSSVKQKETKKTEIKTSLSDTDNFHEPYNPSKIQINPVEVKKQQPTTTSHQKIIKSLPEKLKVPVSQVGSVTQQLQKQQNELKKTVQQLLYQAEERRKEGDMEAAVILYRRAWKLEKSPETANNLAAGLITMKNFNDAYKLLQKALAMAPDDQDIQYNIKILNKYLTERK</sequence>
<feature type="transmembrane region" description="Helical" evidence="3">
    <location>
        <begin position="38"/>
        <end position="56"/>
    </location>
</feature>
<keyword evidence="1" id="KW-0802">TPR repeat</keyword>
<feature type="repeat" description="TPR" evidence="1">
    <location>
        <begin position="197"/>
        <end position="230"/>
    </location>
</feature>
<evidence type="ECO:0000256" key="3">
    <source>
        <dbReference type="SAM" id="Phobius"/>
    </source>
</evidence>
<reference evidence="4" key="1">
    <citation type="submission" date="2020-09" db="EMBL/GenBank/DDBJ databases">
        <title>Desulfogranum mesoprofundum gen. nov., sp. nov., a novel mesophilic, sulfate-reducing chemolithoautotroph isolated from a deep-sea hydrothermal vent chimney in the Suiyo Seamount.</title>
        <authorList>
            <person name="Hashimoto Y."/>
            <person name="Nakagawa S."/>
        </authorList>
    </citation>
    <scope>NUCLEOTIDE SEQUENCE</scope>
    <source>
        <strain evidence="4">KT2</strain>
    </source>
</reference>
<keyword evidence="3" id="KW-1133">Transmembrane helix</keyword>
<evidence type="ECO:0000256" key="1">
    <source>
        <dbReference type="PROSITE-ProRule" id="PRU00339"/>
    </source>
</evidence>
<gene>
    <name evidence="4" type="ORF">DGMP_22100</name>
</gene>
<evidence type="ECO:0000313" key="5">
    <source>
        <dbReference type="Proteomes" id="UP000826725"/>
    </source>
</evidence>
<name>A0A8D5FX15_9BACT</name>
<evidence type="ECO:0000313" key="4">
    <source>
        <dbReference type="EMBL" id="BCL61517.1"/>
    </source>
</evidence>
<feature type="compositionally biased region" description="Basic and acidic residues" evidence="2">
    <location>
        <begin position="83"/>
        <end position="92"/>
    </location>
</feature>
<dbReference type="KEGG" id="dbk:DGMP_22100"/>
<dbReference type="RefSeq" id="WP_228853964.1">
    <property type="nucleotide sequence ID" value="NZ_AP024086.1"/>
</dbReference>
<keyword evidence="3" id="KW-0472">Membrane</keyword>
<evidence type="ECO:0000256" key="2">
    <source>
        <dbReference type="SAM" id="MobiDB-lite"/>
    </source>
</evidence>
<protein>
    <recommendedName>
        <fullName evidence="6">Tetratricopeptide repeat protein</fullName>
    </recommendedName>
</protein>
<evidence type="ECO:0008006" key="6">
    <source>
        <dbReference type="Google" id="ProtNLM"/>
    </source>
</evidence>
<dbReference type="PROSITE" id="PS50005">
    <property type="entry name" value="TPR"/>
    <property type="match status" value="1"/>
</dbReference>
<dbReference type="AlphaFoldDB" id="A0A8D5FX15"/>
<dbReference type="EMBL" id="AP024086">
    <property type="protein sequence ID" value="BCL61517.1"/>
    <property type="molecule type" value="Genomic_DNA"/>
</dbReference>